<keyword evidence="2" id="KW-0812">Transmembrane</keyword>
<feature type="transmembrane region" description="Helical" evidence="2">
    <location>
        <begin position="198"/>
        <end position="216"/>
    </location>
</feature>
<dbReference type="EMBL" id="KZ613953">
    <property type="protein sequence ID" value="PMD34920.1"/>
    <property type="molecule type" value="Genomic_DNA"/>
</dbReference>
<reference evidence="3 4" key="1">
    <citation type="submission" date="2016-04" db="EMBL/GenBank/DDBJ databases">
        <title>A degradative enzymes factory behind the ericoid mycorrhizal symbiosis.</title>
        <authorList>
            <consortium name="DOE Joint Genome Institute"/>
            <person name="Martino E."/>
            <person name="Morin E."/>
            <person name="Grelet G."/>
            <person name="Kuo A."/>
            <person name="Kohler A."/>
            <person name="Daghino S."/>
            <person name="Barry K."/>
            <person name="Choi C."/>
            <person name="Cichocki N."/>
            <person name="Clum A."/>
            <person name="Copeland A."/>
            <person name="Hainaut M."/>
            <person name="Haridas S."/>
            <person name="Labutti K."/>
            <person name="Lindquist E."/>
            <person name="Lipzen A."/>
            <person name="Khouja H.-R."/>
            <person name="Murat C."/>
            <person name="Ohm R."/>
            <person name="Olson A."/>
            <person name="Spatafora J."/>
            <person name="Veneault-Fourrey C."/>
            <person name="Henrissat B."/>
            <person name="Grigoriev I."/>
            <person name="Martin F."/>
            <person name="Perotto S."/>
        </authorList>
    </citation>
    <scope>NUCLEOTIDE SEQUENCE [LARGE SCALE GENOMIC DNA]</scope>
    <source>
        <strain evidence="3 4">F</strain>
    </source>
</reference>
<keyword evidence="4" id="KW-1185">Reference proteome</keyword>
<evidence type="ECO:0000256" key="1">
    <source>
        <dbReference type="SAM" id="MobiDB-lite"/>
    </source>
</evidence>
<keyword evidence="2" id="KW-1133">Transmembrane helix</keyword>
<evidence type="ECO:0000313" key="3">
    <source>
        <dbReference type="EMBL" id="PMD34920.1"/>
    </source>
</evidence>
<feature type="region of interest" description="Disordered" evidence="1">
    <location>
        <begin position="225"/>
        <end position="277"/>
    </location>
</feature>
<proteinExistence type="predicted"/>
<dbReference type="OrthoDB" id="5244978at2759"/>
<gene>
    <name evidence="3" type="ORF">L207DRAFT_638400</name>
</gene>
<sequence>MDYNDGPEAHTSPCLMSCLQTFGNVIFPGDRDVDQVCKMVLAQFTDTIFVSLYCCDMNCGMKFESGAGHDLNVNQVITKCKSFGISNISDPGPPPASECSSMSASASASTILNSPLTTNTISQAVMTTPLPKPFLAPLYLTASSHSTTLDTSTTNMPTTILTIPSQTTSPSTIVSAPLTSKSHTFWQKLSTNARIGCILGLILLILLLLISILFIVRHRRNKRSLTSRSLSSTPELPMQSPPPSPSLVSSQISISRRDSTERSRVGRGGGAGCRSPHIVVFQTEGKNSVDSEGTRWPDEVVLTGEAKEMREWSLGYGLGKTRRAKGEETTKDGEKRLEYERGLEKI</sequence>
<feature type="compositionally biased region" description="Low complexity" evidence="1">
    <location>
        <begin position="226"/>
        <end position="238"/>
    </location>
</feature>
<protein>
    <submittedName>
        <fullName evidence="3">Uncharacterized protein</fullName>
    </submittedName>
</protein>
<dbReference type="AlphaFoldDB" id="A0A2J6R8T6"/>
<organism evidence="3 4">
    <name type="scientific">Hyaloscypha variabilis (strain UAMH 11265 / GT02V1 / F)</name>
    <name type="common">Meliniomyces variabilis</name>
    <dbReference type="NCBI Taxonomy" id="1149755"/>
    <lineage>
        <taxon>Eukaryota</taxon>
        <taxon>Fungi</taxon>
        <taxon>Dikarya</taxon>
        <taxon>Ascomycota</taxon>
        <taxon>Pezizomycotina</taxon>
        <taxon>Leotiomycetes</taxon>
        <taxon>Helotiales</taxon>
        <taxon>Hyaloscyphaceae</taxon>
        <taxon>Hyaloscypha</taxon>
        <taxon>Hyaloscypha variabilis</taxon>
    </lineage>
</organism>
<keyword evidence="2" id="KW-0472">Membrane</keyword>
<feature type="compositionally biased region" description="Basic and acidic residues" evidence="1">
    <location>
        <begin position="255"/>
        <end position="264"/>
    </location>
</feature>
<evidence type="ECO:0000256" key="2">
    <source>
        <dbReference type="SAM" id="Phobius"/>
    </source>
</evidence>
<evidence type="ECO:0000313" key="4">
    <source>
        <dbReference type="Proteomes" id="UP000235786"/>
    </source>
</evidence>
<dbReference type="STRING" id="1149755.A0A2J6R8T6"/>
<name>A0A2J6R8T6_HYAVF</name>
<accession>A0A2J6R8T6</accession>
<dbReference type="Proteomes" id="UP000235786">
    <property type="component" value="Unassembled WGS sequence"/>
</dbReference>